<name>I0IHC7_PHYMF</name>
<dbReference type="HOGENOM" id="CLU_013951_0_0_0"/>
<accession>I0IHC7</accession>
<dbReference type="STRING" id="1142394.PSMK_25060"/>
<dbReference type="InterPro" id="IPR025841">
    <property type="entry name" value="CP_ATPgrasp_2"/>
</dbReference>
<dbReference type="Pfam" id="PF04168">
    <property type="entry name" value="Alpha-E"/>
    <property type="match status" value="1"/>
</dbReference>
<dbReference type="eggNOG" id="COG2308">
    <property type="taxonomic scope" value="Bacteria"/>
</dbReference>
<dbReference type="PATRIC" id="fig|1142394.8.peg.2588"/>
<dbReference type="InterPro" id="IPR051680">
    <property type="entry name" value="ATP-dep_Glu-Cys_Ligase-2"/>
</dbReference>
<reference evidence="4 5" key="1">
    <citation type="submission" date="2012-02" db="EMBL/GenBank/DDBJ databases">
        <title>Complete genome sequence of Phycisphaera mikurensis NBRC 102666.</title>
        <authorList>
            <person name="Ankai A."/>
            <person name="Hosoyama A."/>
            <person name="Terui Y."/>
            <person name="Sekine M."/>
            <person name="Fukai R."/>
            <person name="Kato Y."/>
            <person name="Nakamura S."/>
            <person name="Yamada-Narita S."/>
            <person name="Kawakoshi A."/>
            <person name="Fukunaga Y."/>
            <person name="Yamazaki S."/>
            <person name="Fujita N."/>
        </authorList>
    </citation>
    <scope>NUCLEOTIDE SEQUENCE [LARGE SCALE GENOMIC DNA]</scope>
    <source>
        <strain evidence="5">NBRC 102666 / KCTC 22515 / FYK2301M01</strain>
    </source>
</reference>
<evidence type="ECO:0000256" key="1">
    <source>
        <dbReference type="SAM" id="MobiDB-lite"/>
    </source>
</evidence>
<evidence type="ECO:0000313" key="5">
    <source>
        <dbReference type="Proteomes" id="UP000007881"/>
    </source>
</evidence>
<dbReference type="PANTHER" id="PTHR34595:SF2">
    <property type="entry name" value="BLR2978 PROTEIN"/>
    <property type="match status" value="1"/>
</dbReference>
<evidence type="ECO:0000259" key="2">
    <source>
        <dbReference type="Pfam" id="PF04168"/>
    </source>
</evidence>
<dbReference type="KEGG" id="phm:PSMK_25060"/>
<gene>
    <name evidence="4" type="ordered locus">PSMK_25060</name>
</gene>
<feature type="region of interest" description="Disordered" evidence="1">
    <location>
        <begin position="843"/>
        <end position="865"/>
    </location>
</feature>
<feature type="domain" description="Circularly permuted ATP-grasp type 2" evidence="3">
    <location>
        <begin position="105"/>
        <end position="492"/>
    </location>
</feature>
<dbReference type="AlphaFoldDB" id="I0IHC7"/>
<proteinExistence type="predicted"/>
<feature type="domain" description="DUF403" evidence="2">
    <location>
        <begin position="555"/>
        <end position="916"/>
    </location>
</feature>
<dbReference type="SUPFAM" id="SSF56059">
    <property type="entry name" value="Glutathione synthetase ATP-binding domain-like"/>
    <property type="match status" value="1"/>
</dbReference>
<dbReference type="eggNOG" id="COG2307">
    <property type="taxonomic scope" value="Bacteria"/>
</dbReference>
<dbReference type="OrthoDB" id="9803842at2"/>
<dbReference type="Pfam" id="PF14403">
    <property type="entry name" value="CP_ATPgrasp_2"/>
    <property type="match status" value="1"/>
</dbReference>
<dbReference type="Proteomes" id="UP000007881">
    <property type="component" value="Chromosome"/>
</dbReference>
<dbReference type="EMBL" id="AP012338">
    <property type="protein sequence ID" value="BAM04665.1"/>
    <property type="molecule type" value="Genomic_DNA"/>
</dbReference>
<keyword evidence="5" id="KW-1185">Reference proteome</keyword>
<evidence type="ECO:0000259" key="3">
    <source>
        <dbReference type="Pfam" id="PF14403"/>
    </source>
</evidence>
<protein>
    <submittedName>
        <fullName evidence="4">Uncharacterized protein</fullName>
    </submittedName>
</protein>
<evidence type="ECO:0000313" key="4">
    <source>
        <dbReference type="EMBL" id="BAM04665.1"/>
    </source>
</evidence>
<organism evidence="4 5">
    <name type="scientific">Phycisphaera mikurensis (strain NBRC 102666 / KCTC 22515 / FYK2301M01)</name>
    <dbReference type="NCBI Taxonomy" id="1142394"/>
    <lineage>
        <taxon>Bacteria</taxon>
        <taxon>Pseudomonadati</taxon>
        <taxon>Planctomycetota</taxon>
        <taxon>Phycisphaerae</taxon>
        <taxon>Phycisphaerales</taxon>
        <taxon>Phycisphaeraceae</taxon>
        <taxon>Phycisphaera</taxon>
    </lineage>
</organism>
<dbReference type="Gene3D" id="3.40.50.11290">
    <property type="match status" value="1"/>
</dbReference>
<dbReference type="PANTHER" id="PTHR34595">
    <property type="entry name" value="BLR5612 PROTEIN"/>
    <property type="match status" value="1"/>
</dbReference>
<dbReference type="RefSeq" id="WP_014437878.1">
    <property type="nucleotide sequence ID" value="NC_017080.1"/>
</dbReference>
<dbReference type="InterPro" id="IPR007296">
    <property type="entry name" value="DUF403"/>
</dbReference>
<feature type="compositionally biased region" description="Low complexity" evidence="1">
    <location>
        <begin position="843"/>
        <end position="857"/>
    </location>
</feature>
<sequence length="931" mass="96755">MSAAVAEQLEQDAAAAGYLEALRAADAGAGAAGHDECFGPAAPRGDAAPEEAWEPVLAAVQQTPHAELRRRWERAKRMIADHGVTYRAYGDRAEAERPWRLDPVPVVIGPAAWDHLRRGLEQRARLLEAVLRDLHGPAELIAQAVVPAALILGNPGLFRPLRGLEPPGGRYLSLLAVDVGRDAAGRWCVIGDRSSAPGGVGHALEHRVVVSRTLPTAFRRSRPAGLGDWFEAVRAYAQSLAPASPAGEPRVVLLTPGPEAVGHAEHAYLARSLGFTLVEPDDLTVRRREVFLKTLAGLQKVDVIVRRLPDCDCDPLELGPARGPGVPGLLEAQRAGSVAVTNAPGSGLVESPGLGGYLPAACRFLLGEEILLPPAATRWCGAGGGTGDDAAGGTLARSVVKPAYAGPLTPGIGPSAAVFGTTAGDQAGSALREAIAERPGAFAVQEAVTLSTTPVWTPESPGLVPRRLVIRAFVAATAGGGWSAMPGGLGRVTGAADSRLTSMRRGGGAKDVWVVRPAGEAGASPLPAADRAPETVRGLTVRGGAVAPAGRGASLPSRVADNLFWLGRYTERAEGNVRLLRAIGHRHADPAEPHPREMAAMLRALAVVTGVAEAATADRAAAAQEPASDGGRDAGRAEAGDVLSAILDPRGPHGLTSTLAACRAAGSRVRDRLSVDAWRILERLGRGDERELRGGVAGDPEDALADAMELFDGLLLTLAAFAGHSHESFTHEEGWRFLDLGRRIERAVTTAELMRSMLVRPVWLGGGEATGAGPGPAGRASASEGLLLGALLEVGVSAMTYRSRHRALPRIVPVLELLLLDPKNPRSVVWQLHAIEQHLADLPDAPGGPHPAGATPGRSRHHAAAEAAGRLLAEVSGSVPAGLAAVEGGRREALATLLERVVTGLPGLSDEVSRAYVRLTPDVPDANAPDA</sequence>